<dbReference type="Proteomes" id="UP000314986">
    <property type="component" value="Unassembled WGS sequence"/>
</dbReference>
<reference evidence="4" key="1">
    <citation type="journal article" date="2006" name="Science">
        <title>Ancient noncoding elements conserved in the human genome.</title>
        <authorList>
            <person name="Venkatesh B."/>
            <person name="Kirkness E.F."/>
            <person name="Loh Y.H."/>
            <person name="Halpern A.L."/>
            <person name="Lee A.P."/>
            <person name="Johnson J."/>
            <person name="Dandona N."/>
            <person name="Viswanathan L.D."/>
            <person name="Tay A."/>
            <person name="Venter J.C."/>
            <person name="Strausberg R.L."/>
            <person name="Brenner S."/>
        </authorList>
    </citation>
    <scope>NUCLEOTIDE SEQUENCE [LARGE SCALE GENOMIC DNA]</scope>
</reference>
<dbReference type="InParanoid" id="A0A4W3GC53"/>
<dbReference type="PANTHER" id="PTHR47969:SF8">
    <property type="entry name" value="KINESIN FAMILY MEMBER 7"/>
    <property type="match status" value="1"/>
</dbReference>
<dbReference type="GO" id="GO:0007052">
    <property type="term" value="P:mitotic spindle organization"/>
    <property type="evidence" value="ECO:0007669"/>
    <property type="project" value="TreeGrafter"/>
</dbReference>
<feature type="coiled-coil region" evidence="1">
    <location>
        <begin position="203"/>
        <end position="315"/>
    </location>
</feature>
<dbReference type="InterPro" id="IPR027640">
    <property type="entry name" value="Kinesin-like_fam"/>
</dbReference>
<dbReference type="PANTHER" id="PTHR47969">
    <property type="entry name" value="CHROMOSOME-ASSOCIATED KINESIN KIF4A-RELATED"/>
    <property type="match status" value="1"/>
</dbReference>
<reference evidence="4" key="2">
    <citation type="journal article" date="2007" name="PLoS Biol.">
        <title>Survey sequencing and comparative analysis of the elephant shark (Callorhinchus milii) genome.</title>
        <authorList>
            <person name="Venkatesh B."/>
            <person name="Kirkness E.F."/>
            <person name="Loh Y.H."/>
            <person name="Halpern A.L."/>
            <person name="Lee A.P."/>
            <person name="Johnson J."/>
            <person name="Dandona N."/>
            <person name="Viswanathan L.D."/>
            <person name="Tay A."/>
            <person name="Venter J.C."/>
            <person name="Strausberg R.L."/>
            <person name="Brenner S."/>
        </authorList>
    </citation>
    <scope>NUCLEOTIDE SEQUENCE [LARGE SCALE GENOMIC DNA]</scope>
</reference>
<dbReference type="GO" id="GO:0051231">
    <property type="term" value="P:spindle elongation"/>
    <property type="evidence" value="ECO:0007669"/>
    <property type="project" value="TreeGrafter"/>
</dbReference>
<dbReference type="STRING" id="7868.ENSCMIP00000000851"/>
<keyword evidence="4" id="KW-1185">Reference proteome</keyword>
<feature type="region of interest" description="Disordered" evidence="2">
    <location>
        <begin position="170"/>
        <end position="200"/>
    </location>
</feature>
<reference evidence="4" key="3">
    <citation type="journal article" date="2014" name="Nature">
        <title>Elephant shark genome provides unique insights into gnathostome evolution.</title>
        <authorList>
            <consortium name="International Elephant Shark Genome Sequencing Consortium"/>
            <person name="Venkatesh B."/>
            <person name="Lee A.P."/>
            <person name="Ravi V."/>
            <person name="Maurya A.K."/>
            <person name="Lian M.M."/>
            <person name="Swann J.B."/>
            <person name="Ohta Y."/>
            <person name="Flajnik M.F."/>
            <person name="Sutoh Y."/>
            <person name="Kasahara M."/>
            <person name="Hoon S."/>
            <person name="Gangu V."/>
            <person name="Roy S.W."/>
            <person name="Irimia M."/>
            <person name="Korzh V."/>
            <person name="Kondrychyn I."/>
            <person name="Lim Z.W."/>
            <person name="Tay B.H."/>
            <person name="Tohari S."/>
            <person name="Kong K.W."/>
            <person name="Ho S."/>
            <person name="Lorente-Galdos B."/>
            <person name="Quilez J."/>
            <person name="Marques-Bonet T."/>
            <person name="Raney B.J."/>
            <person name="Ingham P.W."/>
            <person name="Tay A."/>
            <person name="Hillier L.W."/>
            <person name="Minx P."/>
            <person name="Boehm T."/>
            <person name="Wilson R.K."/>
            <person name="Brenner S."/>
            <person name="Warren W.C."/>
        </authorList>
    </citation>
    <scope>NUCLEOTIDE SEQUENCE [LARGE SCALE GENOMIC DNA]</scope>
</reference>
<dbReference type="GO" id="GO:0003777">
    <property type="term" value="F:microtubule motor activity"/>
    <property type="evidence" value="ECO:0007669"/>
    <property type="project" value="InterPro"/>
</dbReference>
<dbReference type="GeneTree" id="ENSGT00940000159749"/>
<dbReference type="GO" id="GO:0007018">
    <property type="term" value="P:microtubule-based movement"/>
    <property type="evidence" value="ECO:0007669"/>
    <property type="project" value="InterPro"/>
</dbReference>
<reference evidence="3" key="5">
    <citation type="submission" date="2025-09" db="UniProtKB">
        <authorList>
            <consortium name="Ensembl"/>
        </authorList>
    </citation>
    <scope>IDENTIFICATION</scope>
</reference>
<dbReference type="GO" id="GO:0005875">
    <property type="term" value="C:microtubule associated complex"/>
    <property type="evidence" value="ECO:0007669"/>
    <property type="project" value="TreeGrafter"/>
</dbReference>
<name>A0A4W3GC53_CALMI</name>
<sequence length="341" mass="39966">MKEELIKELVKTGREAETMNEQYCRTISRLEQEAERVRAEGAEAQQQLQELEENQPRDPVEKGKVQEYRRKVNAVHSAVQALTRRKRDTERLVSFSVQSERRILEMESNVRLMRERQAALQRKLKEETDQKRRMECEMQRGKHRVKELEIKQEQQQKILKIKTEEIAAFQRQRRSGSTGSVTSTSTSTSQEEQQKMEEQRRWLDTEMEKVLEQRKALEDLEEELKKRETIVEKKEALLQERSGLESKRQRCSQALSSDLERVSSRIECLEQELCEKDWQLRGGSASEQQRLRQEIAGLRHEKEQLVRQRSELEDKLRLGTLLSAEVRLPQGLSGGRAGLGA</sequence>
<protein>
    <submittedName>
        <fullName evidence="3">Kinesin-like protein kif7</fullName>
    </submittedName>
</protein>
<feature type="region of interest" description="Disordered" evidence="2">
    <location>
        <begin position="35"/>
        <end position="63"/>
    </location>
</feature>
<dbReference type="AlphaFoldDB" id="A0A4W3GC53"/>
<feature type="compositionally biased region" description="Low complexity" evidence="2">
    <location>
        <begin position="175"/>
        <end position="191"/>
    </location>
</feature>
<proteinExistence type="predicted"/>
<dbReference type="Pfam" id="PF25764">
    <property type="entry name" value="KIF21A_4th"/>
    <property type="match status" value="1"/>
</dbReference>
<evidence type="ECO:0000313" key="3">
    <source>
        <dbReference type="Ensembl" id="ENSCMIP00000000851.1"/>
    </source>
</evidence>
<evidence type="ECO:0000256" key="1">
    <source>
        <dbReference type="SAM" id="Coils"/>
    </source>
</evidence>
<accession>A0A4W3GC53</accession>
<dbReference type="Ensembl" id="ENSCMIT00000000900.1">
    <property type="protein sequence ID" value="ENSCMIP00000000851.1"/>
    <property type="gene ID" value="ENSCMIG00000000575.1"/>
</dbReference>
<keyword evidence="1" id="KW-0175">Coiled coil</keyword>
<organism evidence="3 4">
    <name type="scientific">Callorhinchus milii</name>
    <name type="common">Ghost shark</name>
    <dbReference type="NCBI Taxonomy" id="7868"/>
    <lineage>
        <taxon>Eukaryota</taxon>
        <taxon>Metazoa</taxon>
        <taxon>Chordata</taxon>
        <taxon>Craniata</taxon>
        <taxon>Vertebrata</taxon>
        <taxon>Chondrichthyes</taxon>
        <taxon>Holocephali</taxon>
        <taxon>Chimaeriformes</taxon>
        <taxon>Callorhinchidae</taxon>
        <taxon>Callorhinchus</taxon>
    </lineage>
</organism>
<feature type="compositionally biased region" description="Basic and acidic residues" evidence="2">
    <location>
        <begin position="54"/>
        <end position="63"/>
    </location>
</feature>
<evidence type="ECO:0000256" key="2">
    <source>
        <dbReference type="SAM" id="MobiDB-lite"/>
    </source>
</evidence>
<evidence type="ECO:0000313" key="4">
    <source>
        <dbReference type="Proteomes" id="UP000314986"/>
    </source>
</evidence>
<reference evidence="3" key="4">
    <citation type="submission" date="2025-08" db="UniProtKB">
        <authorList>
            <consortium name="Ensembl"/>
        </authorList>
    </citation>
    <scope>IDENTIFICATION</scope>
</reference>